<dbReference type="GO" id="GO:0004674">
    <property type="term" value="F:protein serine/threonine kinase activity"/>
    <property type="evidence" value="ECO:0007669"/>
    <property type="project" value="UniProtKB-KW"/>
</dbReference>
<evidence type="ECO:0000256" key="4">
    <source>
        <dbReference type="ARBA" id="ARBA00022741"/>
    </source>
</evidence>
<keyword evidence="5" id="KW-0418">Kinase</keyword>
<protein>
    <recommendedName>
        <fullName evidence="1">non-specific serine/threonine protein kinase</fullName>
        <ecNumber evidence="1">2.7.11.1</ecNumber>
    </recommendedName>
</protein>
<keyword evidence="4" id="KW-0547">Nucleotide-binding</keyword>
<sequence>MHHDYTLPIIHRDISSSNILLDSKLDAFLSDFGTARLLHHDSSNQTVLAGTYGYIAPELAYTMVVTEKCDVYSFGVVALETMMGKHPRELFTLLSSSSAQSIMLTDILDSRLPSPQDQQVARDVVLVVWLALKCIHSNPRSRPTMQLISSRLLTQLPFLETFHGISLWLLNTQEI</sequence>
<evidence type="ECO:0000256" key="2">
    <source>
        <dbReference type="ARBA" id="ARBA00022527"/>
    </source>
</evidence>
<dbReference type="Proteomes" id="UP000009183">
    <property type="component" value="Chromosome 10"/>
</dbReference>
<dbReference type="SMART" id="SM00220">
    <property type="entry name" value="S_TKc"/>
    <property type="match status" value="1"/>
</dbReference>
<keyword evidence="2" id="KW-0723">Serine/threonine-protein kinase</keyword>
<dbReference type="EMBL" id="FN595766">
    <property type="protein sequence ID" value="CBI29029.3"/>
    <property type="molecule type" value="Genomic_DNA"/>
</dbReference>
<dbReference type="FunFam" id="1.10.510.10:FF:001897">
    <property type="entry name" value="Uncharacterized protein"/>
    <property type="match status" value="1"/>
</dbReference>
<evidence type="ECO:0000256" key="6">
    <source>
        <dbReference type="ARBA" id="ARBA00022840"/>
    </source>
</evidence>
<comment type="catalytic activity">
    <reaction evidence="7">
        <text>L-threonyl-[protein] + ATP = O-phospho-L-threonyl-[protein] + ADP + H(+)</text>
        <dbReference type="Rhea" id="RHEA:46608"/>
        <dbReference type="Rhea" id="RHEA-COMP:11060"/>
        <dbReference type="Rhea" id="RHEA-COMP:11605"/>
        <dbReference type="ChEBI" id="CHEBI:15378"/>
        <dbReference type="ChEBI" id="CHEBI:30013"/>
        <dbReference type="ChEBI" id="CHEBI:30616"/>
        <dbReference type="ChEBI" id="CHEBI:61977"/>
        <dbReference type="ChEBI" id="CHEBI:456216"/>
        <dbReference type="EC" id="2.7.11.1"/>
    </reaction>
</comment>
<organism evidence="10 11">
    <name type="scientific">Vitis vinifera</name>
    <name type="common">Grape</name>
    <dbReference type="NCBI Taxonomy" id="29760"/>
    <lineage>
        <taxon>Eukaryota</taxon>
        <taxon>Viridiplantae</taxon>
        <taxon>Streptophyta</taxon>
        <taxon>Embryophyta</taxon>
        <taxon>Tracheophyta</taxon>
        <taxon>Spermatophyta</taxon>
        <taxon>Magnoliopsida</taxon>
        <taxon>eudicotyledons</taxon>
        <taxon>Gunneridae</taxon>
        <taxon>Pentapetalae</taxon>
        <taxon>rosids</taxon>
        <taxon>Vitales</taxon>
        <taxon>Vitaceae</taxon>
        <taxon>Viteae</taxon>
        <taxon>Vitis</taxon>
    </lineage>
</organism>
<evidence type="ECO:0000256" key="7">
    <source>
        <dbReference type="ARBA" id="ARBA00047899"/>
    </source>
</evidence>
<keyword evidence="6" id="KW-0067">ATP-binding</keyword>
<dbReference type="InParanoid" id="D7TEV6"/>
<dbReference type="OMA" id="WATREEF"/>
<keyword evidence="3" id="KW-0808">Transferase</keyword>
<dbReference type="Gene3D" id="1.10.510.10">
    <property type="entry name" value="Transferase(Phosphotransferase) domain 1"/>
    <property type="match status" value="1"/>
</dbReference>
<feature type="domain" description="Protein kinase" evidence="9">
    <location>
        <begin position="1"/>
        <end position="159"/>
    </location>
</feature>
<dbReference type="InterPro" id="IPR051420">
    <property type="entry name" value="Ser_Thr_Kinases_DiverseReg"/>
</dbReference>
<comment type="catalytic activity">
    <reaction evidence="8">
        <text>L-seryl-[protein] + ATP = O-phospho-L-seryl-[protein] + ADP + H(+)</text>
        <dbReference type="Rhea" id="RHEA:17989"/>
        <dbReference type="Rhea" id="RHEA-COMP:9863"/>
        <dbReference type="Rhea" id="RHEA-COMP:11604"/>
        <dbReference type="ChEBI" id="CHEBI:15378"/>
        <dbReference type="ChEBI" id="CHEBI:29999"/>
        <dbReference type="ChEBI" id="CHEBI:30616"/>
        <dbReference type="ChEBI" id="CHEBI:83421"/>
        <dbReference type="ChEBI" id="CHEBI:456216"/>
        <dbReference type="EC" id="2.7.11.1"/>
    </reaction>
</comment>
<proteinExistence type="predicted"/>
<dbReference type="PANTHER" id="PTHR48005:SF16">
    <property type="entry name" value="MDIS1-INTERACTING RECEPTOR LIKE KINASE 2-LIKE ISOFORM X1"/>
    <property type="match status" value="1"/>
</dbReference>
<dbReference type="PROSITE" id="PS00109">
    <property type="entry name" value="PROTEIN_KINASE_TYR"/>
    <property type="match status" value="1"/>
</dbReference>
<evidence type="ECO:0000256" key="1">
    <source>
        <dbReference type="ARBA" id="ARBA00012513"/>
    </source>
</evidence>
<dbReference type="Pfam" id="PF00069">
    <property type="entry name" value="Pkinase"/>
    <property type="match status" value="1"/>
</dbReference>
<dbReference type="PaxDb" id="29760-VIT_10s0042g00590.t01"/>
<evidence type="ECO:0000313" key="11">
    <source>
        <dbReference type="Proteomes" id="UP000009183"/>
    </source>
</evidence>
<keyword evidence="11" id="KW-1185">Reference proteome</keyword>
<dbReference type="InterPro" id="IPR011009">
    <property type="entry name" value="Kinase-like_dom_sf"/>
</dbReference>
<dbReference type="PROSITE" id="PS50011">
    <property type="entry name" value="PROTEIN_KINASE_DOM"/>
    <property type="match status" value="1"/>
</dbReference>
<reference evidence="11" key="1">
    <citation type="journal article" date="2007" name="Nature">
        <title>The grapevine genome sequence suggests ancestral hexaploidization in major angiosperm phyla.</title>
        <authorList>
            <consortium name="The French-Italian Public Consortium for Grapevine Genome Characterization."/>
            <person name="Jaillon O."/>
            <person name="Aury J.-M."/>
            <person name="Noel B."/>
            <person name="Policriti A."/>
            <person name="Clepet C."/>
            <person name="Casagrande A."/>
            <person name="Choisne N."/>
            <person name="Aubourg S."/>
            <person name="Vitulo N."/>
            <person name="Jubin C."/>
            <person name="Vezzi A."/>
            <person name="Legeai F."/>
            <person name="Hugueney P."/>
            <person name="Dasilva C."/>
            <person name="Horner D."/>
            <person name="Mica E."/>
            <person name="Jublot D."/>
            <person name="Poulain J."/>
            <person name="Bruyere C."/>
            <person name="Billault A."/>
            <person name="Segurens B."/>
            <person name="Gouyvenoux M."/>
            <person name="Ugarte E."/>
            <person name="Cattonaro F."/>
            <person name="Anthouard V."/>
            <person name="Vico V."/>
            <person name="Del Fabbro C."/>
            <person name="Alaux M."/>
            <person name="Di Gaspero G."/>
            <person name="Dumas V."/>
            <person name="Felice N."/>
            <person name="Paillard S."/>
            <person name="Juman I."/>
            <person name="Moroldo M."/>
            <person name="Scalabrin S."/>
            <person name="Canaguier A."/>
            <person name="Le Clainche I."/>
            <person name="Malacrida G."/>
            <person name="Durand E."/>
            <person name="Pesole G."/>
            <person name="Laucou V."/>
            <person name="Chatelet P."/>
            <person name="Merdinoglu D."/>
            <person name="Delledonne M."/>
            <person name="Pezzotti M."/>
            <person name="Lecharny A."/>
            <person name="Scarpelli C."/>
            <person name="Artiguenave F."/>
            <person name="Pe M.E."/>
            <person name="Valle G."/>
            <person name="Morgante M."/>
            <person name="Caboche M."/>
            <person name="Adam-Blondon A.-F."/>
            <person name="Weissenbach J."/>
            <person name="Quetier F."/>
            <person name="Wincker P."/>
        </authorList>
    </citation>
    <scope>NUCLEOTIDE SEQUENCE [LARGE SCALE GENOMIC DNA]</scope>
    <source>
        <strain evidence="11">cv. Pinot noir / PN40024</strain>
    </source>
</reference>
<evidence type="ECO:0000256" key="3">
    <source>
        <dbReference type="ARBA" id="ARBA00022679"/>
    </source>
</evidence>
<evidence type="ECO:0000256" key="5">
    <source>
        <dbReference type="ARBA" id="ARBA00022777"/>
    </source>
</evidence>
<evidence type="ECO:0000259" key="9">
    <source>
        <dbReference type="PROSITE" id="PS50011"/>
    </source>
</evidence>
<dbReference type="InterPro" id="IPR008266">
    <property type="entry name" value="Tyr_kinase_AS"/>
</dbReference>
<dbReference type="EC" id="2.7.11.1" evidence="1"/>
<dbReference type="AlphaFoldDB" id="D7TEV6"/>
<evidence type="ECO:0000256" key="8">
    <source>
        <dbReference type="ARBA" id="ARBA00048679"/>
    </source>
</evidence>
<accession>D7TEV6</accession>
<dbReference type="SUPFAM" id="SSF56112">
    <property type="entry name" value="Protein kinase-like (PK-like)"/>
    <property type="match status" value="1"/>
</dbReference>
<name>D7TEV6_VITVI</name>
<dbReference type="GO" id="GO:0005524">
    <property type="term" value="F:ATP binding"/>
    <property type="evidence" value="ECO:0007669"/>
    <property type="project" value="UniProtKB-KW"/>
</dbReference>
<dbReference type="PANTHER" id="PTHR48005">
    <property type="entry name" value="LEUCINE RICH REPEAT KINASE 2"/>
    <property type="match status" value="1"/>
</dbReference>
<dbReference type="HOGENOM" id="CLU_000288_21_4_1"/>
<evidence type="ECO:0000313" key="10">
    <source>
        <dbReference type="EMBL" id="CBI29029.3"/>
    </source>
</evidence>
<gene>
    <name evidence="10" type="ordered locus">VIT_10s0042g00590</name>
</gene>
<dbReference type="InterPro" id="IPR000719">
    <property type="entry name" value="Prot_kinase_dom"/>
</dbReference>